<dbReference type="Pfam" id="PF04093">
    <property type="entry name" value="MreD"/>
    <property type="match status" value="1"/>
</dbReference>
<proteinExistence type="inferred from homology"/>
<dbReference type="GO" id="GO:0008360">
    <property type="term" value="P:regulation of cell shape"/>
    <property type="evidence" value="ECO:0007669"/>
    <property type="project" value="UniProtKB-UniRule"/>
</dbReference>
<dbReference type="PIRSF" id="PIRSF018472">
    <property type="entry name" value="MreD_proteobac"/>
    <property type="match status" value="1"/>
</dbReference>
<dbReference type="PANTHER" id="PTHR37484:SF1">
    <property type="entry name" value="ROD SHAPE-DETERMINING PROTEIN MRED"/>
    <property type="match status" value="1"/>
</dbReference>
<dbReference type="EMBL" id="SRIO01000005">
    <property type="protein sequence ID" value="TFZ83100.1"/>
    <property type="molecule type" value="Genomic_DNA"/>
</dbReference>
<comment type="subcellular location">
    <subcellularLocation>
        <location evidence="8">Cell inner membrane</location>
    </subcellularLocation>
    <subcellularLocation>
        <location evidence="1">Cell membrane</location>
        <topology evidence="1">Multi-pass membrane protein</topology>
    </subcellularLocation>
</comment>
<dbReference type="PANTHER" id="PTHR37484">
    <property type="entry name" value="ROD SHAPE-DETERMINING PROTEIN MRED"/>
    <property type="match status" value="1"/>
</dbReference>
<reference evidence="10 11" key="1">
    <citation type="journal article" date="2019" name="ISME J.">
        <title>Candidatus Macondimonas diazotrophica, a novel gammaproteobacterial genus dominating crude-oil-contaminated coastal sediments.</title>
        <authorList>
            <person name="Karthikeyan S."/>
            <person name="Konstantinidis K."/>
        </authorList>
    </citation>
    <scope>NUCLEOTIDE SEQUENCE [LARGE SCALE GENOMIC DNA]</scope>
    <source>
        <strain evidence="10 11">KTK01</strain>
    </source>
</reference>
<keyword evidence="4 9" id="KW-0812">Transmembrane</keyword>
<sequence length="157" mass="17676">MPARWGILGVCFFVSLALTFVPLPPWAADWRPHWVALVLAYWIIALPERVSLTTAWCLGLLIDAGRGGTLGVQALSLTLMAYPLARFHLQLRAFPVWQQALLLLPLLSIAVFPGFWLAGMGNRSEPSFPWQGILTSCLLWPWVFAVLRHVRRRFSLA</sequence>
<protein>
    <recommendedName>
        <fullName evidence="8">Rod shape-determining protein MreD</fullName>
    </recommendedName>
</protein>
<accession>A0A4Z0FAC4</accession>
<dbReference type="AlphaFoldDB" id="A0A4Z0FAC4"/>
<feature type="transmembrane region" description="Helical" evidence="9">
    <location>
        <begin position="6"/>
        <end position="23"/>
    </location>
</feature>
<keyword evidence="8" id="KW-0997">Cell inner membrane</keyword>
<evidence type="ECO:0000256" key="7">
    <source>
        <dbReference type="ARBA" id="ARBA00023136"/>
    </source>
</evidence>
<evidence type="ECO:0000256" key="1">
    <source>
        <dbReference type="ARBA" id="ARBA00004651"/>
    </source>
</evidence>
<dbReference type="RefSeq" id="WP_135281400.1">
    <property type="nucleotide sequence ID" value="NZ_SRIO01000005.1"/>
</dbReference>
<dbReference type="NCBIfam" id="TIGR03426">
    <property type="entry name" value="shape_MreD"/>
    <property type="match status" value="1"/>
</dbReference>
<evidence type="ECO:0000256" key="3">
    <source>
        <dbReference type="ARBA" id="ARBA00022475"/>
    </source>
</evidence>
<keyword evidence="6 9" id="KW-1133">Transmembrane helix</keyword>
<evidence type="ECO:0000256" key="5">
    <source>
        <dbReference type="ARBA" id="ARBA00022960"/>
    </source>
</evidence>
<dbReference type="InterPro" id="IPR026034">
    <property type="entry name" value="MreD_proteobac"/>
</dbReference>
<comment type="function">
    <text evidence="8">Involved in formation of the rod shape of the cell. May also contribute to regulation of formation of penicillin-binding proteins.</text>
</comment>
<evidence type="ECO:0000313" key="10">
    <source>
        <dbReference type="EMBL" id="TFZ83100.1"/>
    </source>
</evidence>
<comment type="caution">
    <text evidence="10">The sequence shown here is derived from an EMBL/GenBank/DDBJ whole genome shotgun (WGS) entry which is preliminary data.</text>
</comment>
<evidence type="ECO:0000256" key="8">
    <source>
        <dbReference type="PIRNR" id="PIRNR018472"/>
    </source>
</evidence>
<comment type="similarity">
    <text evidence="2 8">Belongs to the MreD family.</text>
</comment>
<dbReference type="GO" id="GO:0005886">
    <property type="term" value="C:plasma membrane"/>
    <property type="evidence" value="ECO:0007669"/>
    <property type="project" value="UniProtKB-SubCell"/>
</dbReference>
<feature type="transmembrane region" description="Helical" evidence="9">
    <location>
        <begin position="68"/>
        <end position="85"/>
    </location>
</feature>
<dbReference type="InterPro" id="IPR007227">
    <property type="entry name" value="Cell_shape_determining_MreD"/>
</dbReference>
<gene>
    <name evidence="10" type="primary">mreD</name>
    <name evidence="10" type="ORF">E4680_05565</name>
</gene>
<dbReference type="OrthoDB" id="6647425at2"/>
<evidence type="ECO:0000256" key="4">
    <source>
        <dbReference type="ARBA" id="ARBA00022692"/>
    </source>
</evidence>
<dbReference type="Proteomes" id="UP000297890">
    <property type="component" value="Unassembled WGS sequence"/>
</dbReference>
<feature type="transmembrane region" description="Helical" evidence="9">
    <location>
        <begin position="128"/>
        <end position="147"/>
    </location>
</feature>
<name>A0A4Z0FAC4_9GAMM</name>
<evidence type="ECO:0000256" key="6">
    <source>
        <dbReference type="ARBA" id="ARBA00022989"/>
    </source>
</evidence>
<keyword evidence="5 8" id="KW-0133">Cell shape</keyword>
<keyword evidence="7 8" id="KW-0472">Membrane</keyword>
<evidence type="ECO:0000256" key="2">
    <source>
        <dbReference type="ARBA" id="ARBA00007776"/>
    </source>
</evidence>
<evidence type="ECO:0000256" key="9">
    <source>
        <dbReference type="SAM" id="Phobius"/>
    </source>
</evidence>
<keyword evidence="3 8" id="KW-1003">Cell membrane</keyword>
<keyword evidence="11" id="KW-1185">Reference proteome</keyword>
<organism evidence="10 11">
    <name type="scientific">Candidatus Macondimonas diazotrophica</name>
    <dbReference type="NCBI Taxonomy" id="2305248"/>
    <lineage>
        <taxon>Bacteria</taxon>
        <taxon>Pseudomonadati</taxon>
        <taxon>Pseudomonadota</taxon>
        <taxon>Gammaproteobacteria</taxon>
        <taxon>Chromatiales</taxon>
        <taxon>Ectothiorhodospiraceae</taxon>
        <taxon>Candidatus Macondimonas</taxon>
    </lineage>
</organism>
<feature type="transmembrane region" description="Helical" evidence="9">
    <location>
        <begin position="97"/>
        <end position="116"/>
    </location>
</feature>
<evidence type="ECO:0000313" key="11">
    <source>
        <dbReference type="Proteomes" id="UP000297890"/>
    </source>
</evidence>